<dbReference type="AlphaFoldDB" id="A0A076F038"/>
<dbReference type="EMBL" id="CP008951">
    <property type="protein sequence ID" value="AII11356.1"/>
    <property type="molecule type" value="Genomic_DNA"/>
</dbReference>
<evidence type="ECO:0008006" key="4">
    <source>
        <dbReference type="Google" id="ProtNLM"/>
    </source>
</evidence>
<feature type="region of interest" description="Disordered" evidence="1">
    <location>
        <begin position="234"/>
        <end position="256"/>
    </location>
</feature>
<name>A0A076F038_RHOOP</name>
<sequence length="256" mass="30032">MSSSALPRALCIVQALVAETRRRGYQLDIHPDTANGFLLERFGYTQNYVMVEEDDQIEEFPDDEVSAKKYSWQRVSARIVTVPSGRLVLRYDRTWHVRRWADRKRWRLDDKLPELLDDFEQQAQEHLDRRLAREAEEQRLENVWVLSRRKAHRLFALEHNRSRALSHIDELDRAQRLRDYAGHLDALLEECSDPATASEIRGWELFISAEAERTDPLRHTERLRWVEPGAADHDLEPFMPSGMHAAYPPSPGPRSR</sequence>
<gene>
    <name evidence="2" type="ORF">EP51_45975</name>
</gene>
<keyword evidence="2" id="KW-0614">Plasmid</keyword>
<geneLocation type="plasmid" evidence="2 3">
    <name>pPDG4</name>
</geneLocation>
<evidence type="ECO:0000313" key="3">
    <source>
        <dbReference type="Proteomes" id="UP000028488"/>
    </source>
</evidence>
<protein>
    <recommendedName>
        <fullName evidence="4">PE-PGRS family protein</fullName>
    </recommendedName>
</protein>
<evidence type="ECO:0000313" key="2">
    <source>
        <dbReference type="EMBL" id="AII11356.1"/>
    </source>
</evidence>
<proteinExistence type="predicted"/>
<reference evidence="2 3" key="1">
    <citation type="submission" date="2014-07" db="EMBL/GenBank/DDBJ databases">
        <title>Genome Sequence of Rhodococcus opacus Strain R7, a Biodegrader of Mono- and Polycyclic Aromatic Hydrocarbons.</title>
        <authorList>
            <person name="Di Gennaro P."/>
            <person name="Zampolli J."/>
            <person name="Presti I."/>
            <person name="Cappelletti M."/>
            <person name="D'Ursi P."/>
            <person name="Orro A."/>
            <person name="Mezzelani A."/>
            <person name="Milanesi L."/>
        </authorList>
    </citation>
    <scope>NUCLEOTIDE SEQUENCE [LARGE SCALE GENOMIC DNA]</scope>
    <source>
        <strain evidence="2 3">R7</strain>
        <plasmid evidence="2">pPDG4</plasmid>
    </source>
</reference>
<accession>A0A076F038</accession>
<organism evidence="2 3">
    <name type="scientific">Rhodococcus opacus</name>
    <name type="common">Nocardia opaca</name>
    <dbReference type="NCBI Taxonomy" id="37919"/>
    <lineage>
        <taxon>Bacteria</taxon>
        <taxon>Bacillati</taxon>
        <taxon>Actinomycetota</taxon>
        <taxon>Actinomycetes</taxon>
        <taxon>Mycobacteriales</taxon>
        <taxon>Nocardiaceae</taxon>
        <taxon>Rhodococcus</taxon>
    </lineage>
</organism>
<dbReference type="Proteomes" id="UP000028488">
    <property type="component" value="Plasmid pPDG4"/>
</dbReference>
<evidence type="ECO:0000256" key="1">
    <source>
        <dbReference type="SAM" id="MobiDB-lite"/>
    </source>
</evidence>